<dbReference type="Pfam" id="PF00264">
    <property type="entry name" value="Tyrosinase"/>
    <property type="match status" value="1"/>
</dbReference>
<dbReference type="GO" id="GO:0046872">
    <property type="term" value="F:metal ion binding"/>
    <property type="evidence" value="ECO:0007669"/>
    <property type="project" value="UniProtKB-KW"/>
</dbReference>
<evidence type="ECO:0000313" key="5">
    <source>
        <dbReference type="EMBL" id="OAG19040.1"/>
    </source>
</evidence>
<dbReference type="Proteomes" id="UP000291422">
    <property type="component" value="Unassembled WGS sequence"/>
</dbReference>
<reference evidence="5 7" key="1">
    <citation type="submission" date="2016-05" db="EMBL/GenBank/DDBJ databases">
        <title>Comparative analysis of secretome profiles of manganese(II)-oxidizing ascomycete fungi.</title>
        <authorList>
            <consortium name="DOE Joint Genome Institute"/>
            <person name="Zeiner C.A."/>
            <person name="Purvine S.O."/>
            <person name="Zink E.M."/>
            <person name="Wu S."/>
            <person name="Pasa-Tolic L."/>
            <person name="Chaput D.L."/>
            <person name="Haridas S."/>
            <person name="Grigoriev I.V."/>
            <person name="Santelli C.M."/>
            <person name="Hansel C.M."/>
        </authorList>
    </citation>
    <scope>NUCLEOTIDE SEQUENCE [LARGE SCALE GENOMIC DNA]</scope>
    <source>
        <strain evidence="5 7">SRC1lrK2f</strain>
    </source>
</reference>
<dbReference type="RefSeq" id="XP_018384461.1">
    <property type="nucleotide sequence ID" value="XM_018526735.1"/>
</dbReference>
<keyword evidence="7" id="KW-1185">Reference proteome</keyword>
<dbReference type="SUPFAM" id="SSF48056">
    <property type="entry name" value="Di-copper centre-containing domain"/>
    <property type="match status" value="1"/>
</dbReference>
<reference evidence="8" key="2">
    <citation type="journal article" date="2019" name="bioRxiv">
        <title>Genomics, evolutionary history and diagnostics of the Alternaria alternata species group including apple and Asian pear pathotypes.</title>
        <authorList>
            <person name="Armitage A.D."/>
            <person name="Cockerton H.M."/>
            <person name="Sreenivasaprasad S."/>
            <person name="Woodhall J.W."/>
            <person name="Lane C.R."/>
            <person name="Harrison R.J."/>
            <person name="Clarkson J.P."/>
        </authorList>
    </citation>
    <scope>NUCLEOTIDE SEQUENCE [LARGE SCALE GENOMIC DNA]</scope>
    <source>
        <strain evidence="8">FERA 1177</strain>
    </source>
</reference>
<dbReference type="AlphaFoldDB" id="A0A177DIL2"/>
<evidence type="ECO:0000256" key="1">
    <source>
        <dbReference type="ARBA" id="ARBA00022723"/>
    </source>
</evidence>
<name>A0A177DIL2_ALTAL</name>
<proteinExistence type="predicted"/>
<dbReference type="OMA" id="QTKTIHY"/>
<evidence type="ECO:0000259" key="4">
    <source>
        <dbReference type="PROSITE" id="PS00498"/>
    </source>
</evidence>
<evidence type="ECO:0000256" key="2">
    <source>
        <dbReference type="SAM" id="SignalP"/>
    </source>
</evidence>
<dbReference type="InterPro" id="IPR050316">
    <property type="entry name" value="Tyrosinase/Hemocyanin"/>
</dbReference>
<keyword evidence="1" id="KW-0479">Metal-binding</keyword>
<dbReference type="GO" id="GO:0016491">
    <property type="term" value="F:oxidoreductase activity"/>
    <property type="evidence" value="ECO:0007669"/>
    <property type="project" value="InterPro"/>
</dbReference>
<evidence type="ECO:0000313" key="7">
    <source>
        <dbReference type="Proteomes" id="UP000077248"/>
    </source>
</evidence>
<dbReference type="PRINTS" id="PR00092">
    <property type="entry name" value="TYROSINASE"/>
</dbReference>
<keyword evidence="2" id="KW-0732">Signal</keyword>
<gene>
    <name evidence="6" type="ORF">AA0117_g5219</name>
    <name evidence="5" type="ORF">CC77DRAFT_1032431</name>
</gene>
<dbReference type="InterPro" id="IPR002227">
    <property type="entry name" value="Tyrosinase_Cu-bd"/>
</dbReference>
<dbReference type="VEuPathDB" id="FungiDB:CC77DRAFT_1032431"/>
<dbReference type="EMBL" id="KV441482">
    <property type="protein sequence ID" value="OAG19040.1"/>
    <property type="molecule type" value="Genomic_DNA"/>
</dbReference>
<sequence>MRFNSPLALAVLAGTLSNALPAPQNAPVDPSSLPTSASSDPAIASEQLDQLFAFAQQQANDDLAASSSKRATCNKNTVAVRKEWNALSNTERKAYTDAVLCLQAKKANTPASLIPGAKSRFDDFVGNHILKTMEIHYTGTFLAWHRYFTWQYEQALRNECGYKGYQPYWNWAKTAVSGLDKAPMLDGSAYSMSGNGEKIAGQGNVVIAGRGEPIITIPPGTGGGCVKSGPFKNMKVNLGPVALSTTNGTEIANGDGLSYNPRCLTRDLTDYSNKKWANAAAIADLIINKKDIWQFEMVMQGVPGTDSLGVHGGGHYSMGGDPGRDFFVSPGDPLFYLHHGMIDKVWWTWQQLDPKTRVESEKGGVSGTGTFLNNPPSANTTFDTVIDLGYAASGSQRMEDLMSTTEGPFCYIYV</sequence>
<feature type="signal peptide" evidence="2">
    <location>
        <begin position="1"/>
        <end position="21"/>
    </location>
</feature>
<dbReference type="InterPro" id="IPR008922">
    <property type="entry name" value="Di-copper_centre_dom_sf"/>
</dbReference>
<dbReference type="PROSITE" id="PS00497">
    <property type="entry name" value="TYROSINASE_1"/>
    <property type="match status" value="1"/>
</dbReference>
<protein>
    <submittedName>
        <fullName evidence="5">Di-copper centre-containing protein</fullName>
    </submittedName>
</protein>
<dbReference type="GeneID" id="29112329"/>
<dbReference type="KEGG" id="aalt:CC77DRAFT_1032431"/>
<dbReference type="PANTHER" id="PTHR11474:SF116">
    <property type="entry name" value="TYROSINASE"/>
    <property type="match status" value="1"/>
</dbReference>
<accession>A0A177DIL2</accession>
<evidence type="ECO:0000259" key="3">
    <source>
        <dbReference type="PROSITE" id="PS00497"/>
    </source>
</evidence>
<evidence type="ECO:0000313" key="6">
    <source>
        <dbReference type="EMBL" id="RYN76999.1"/>
    </source>
</evidence>
<dbReference type="STRING" id="5599.A0A177DIL2"/>
<dbReference type="PROSITE" id="PS00498">
    <property type="entry name" value="TYROSINASE_2"/>
    <property type="match status" value="1"/>
</dbReference>
<evidence type="ECO:0000313" key="8">
    <source>
        <dbReference type="Proteomes" id="UP000291422"/>
    </source>
</evidence>
<dbReference type="Proteomes" id="UP000077248">
    <property type="component" value="Unassembled WGS sequence"/>
</dbReference>
<feature type="chain" id="PRO_5040669906" evidence="2">
    <location>
        <begin position="22"/>
        <end position="414"/>
    </location>
</feature>
<dbReference type="Gene3D" id="1.10.1280.10">
    <property type="entry name" value="Di-copper center containing domain from catechol oxidase"/>
    <property type="match status" value="1"/>
</dbReference>
<feature type="domain" description="Tyrosinase copper-binding" evidence="3">
    <location>
        <begin position="136"/>
        <end position="153"/>
    </location>
</feature>
<feature type="domain" description="Tyrosinase copper-binding" evidence="4">
    <location>
        <begin position="332"/>
        <end position="343"/>
    </location>
</feature>
<dbReference type="PANTHER" id="PTHR11474">
    <property type="entry name" value="TYROSINASE FAMILY MEMBER"/>
    <property type="match status" value="1"/>
</dbReference>
<dbReference type="EMBL" id="PDXD01000010">
    <property type="protein sequence ID" value="RYN76999.1"/>
    <property type="molecule type" value="Genomic_DNA"/>
</dbReference>
<organism evidence="5 7">
    <name type="scientific">Alternaria alternata</name>
    <name type="common">Alternaria rot fungus</name>
    <name type="synonym">Torula alternata</name>
    <dbReference type="NCBI Taxonomy" id="5599"/>
    <lineage>
        <taxon>Eukaryota</taxon>
        <taxon>Fungi</taxon>
        <taxon>Dikarya</taxon>
        <taxon>Ascomycota</taxon>
        <taxon>Pezizomycotina</taxon>
        <taxon>Dothideomycetes</taxon>
        <taxon>Pleosporomycetidae</taxon>
        <taxon>Pleosporales</taxon>
        <taxon>Pleosporineae</taxon>
        <taxon>Pleosporaceae</taxon>
        <taxon>Alternaria</taxon>
        <taxon>Alternaria sect. Alternaria</taxon>
        <taxon>Alternaria alternata complex</taxon>
    </lineage>
</organism>
<reference evidence="6" key="3">
    <citation type="journal article" date="2019" name="J. ISSAAS">
        <title>Genomics, evolutionary history and diagnostics of the Alternaria alternata species group including apple and Asian pear pathotypes.</title>
        <authorList>
            <person name="Armitage A.D."/>
            <person name="Cockerton H.M."/>
            <person name="Sreenivasaprasad S."/>
            <person name="Woodhall J."/>
            <person name="Lane C."/>
            <person name="Harrison R.J."/>
            <person name="Clarkson J.P."/>
        </authorList>
    </citation>
    <scope>NUCLEOTIDE SEQUENCE</scope>
    <source>
        <strain evidence="6">FERA 1177</strain>
    </source>
</reference>